<dbReference type="RefSeq" id="WP_128249487.1">
    <property type="nucleotide sequence ID" value="NZ_CP034951.1"/>
</dbReference>
<accession>A0A410G1E5</accession>
<evidence type="ECO:0000256" key="4">
    <source>
        <dbReference type="PROSITE-ProRule" id="PRU01161"/>
    </source>
</evidence>
<feature type="short sequence motif" description="DGA/G" evidence="4">
    <location>
        <begin position="218"/>
        <end position="220"/>
    </location>
</feature>
<feature type="active site" description="Proton acceptor" evidence="4">
    <location>
        <position position="218"/>
    </location>
</feature>
<dbReference type="InterPro" id="IPR050301">
    <property type="entry name" value="NTE"/>
</dbReference>
<dbReference type="Pfam" id="PF01734">
    <property type="entry name" value="Patatin"/>
    <property type="match status" value="1"/>
</dbReference>
<proteinExistence type="predicted"/>
<keyword evidence="2 4" id="KW-0442">Lipid degradation</keyword>
<dbReference type="GO" id="GO:0016787">
    <property type="term" value="F:hydrolase activity"/>
    <property type="evidence" value="ECO:0007669"/>
    <property type="project" value="UniProtKB-UniRule"/>
</dbReference>
<dbReference type="Pfam" id="PF19143">
    <property type="entry name" value="Omp85_2"/>
    <property type="match status" value="1"/>
</dbReference>
<dbReference type="KEGG" id="aev:EI546_04850"/>
<evidence type="ECO:0000256" key="2">
    <source>
        <dbReference type="ARBA" id="ARBA00022963"/>
    </source>
</evidence>
<dbReference type="InterPro" id="IPR002641">
    <property type="entry name" value="PNPLA_dom"/>
</dbReference>
<feature type="short sequence motif" description="GXSXG" evidence="4">
    <location>
        <begin position="72"/>
        <end position="76"/>
    </location>
</feature>
<dbReference type="EMBL" id="CP034951">
    <property type="protein sequence ID" value="QAA81096.1"/>
    <property type="molecule type" value="Genomic_DNA"/>
</dbReference>
<dbReference type="Proteomes" id="UP000285517">
    <property type="component" value="Chromosome"/>
</dbReference>
<protein>
    <submittedName>
        <fullName evidence="7">Patatin</fullName>
    </submittedName>
</protein>
<feature type="signal peptide" evidence="5">
    <location>
        <begin position="1"/>
        <end position="21"/>
    </location>
</feature>
<dbReference type="OrthoDB" id="9770965at2"/>
<evidence type="ECO:0000256" key="5">
    <source>
        <dbReference type="SAM" id="SignalP"/>
    </source>
</evidence>
<dbReference type="InterPro" id="IPR043864">
    <property type="entry name" value="Omp85-like_dom"/>
</dbReference>
<evidence type="ECO:0000313" key="8">
    <source>
        <dbReference type="Proteomes" id="UP000285517"/>
    </source>
</evidence>
<keyword evidence="3 4" id="KW-0443">Lipid metabolism</keyword>
<dbReference type="InterPro" id="IPR016035">
    <property type="entry name" value="Acyl_Trfase/lysoPLipase"/>
</dbReference>
<evidence type="ECO:0000313" key="7">
    <source>
        <dbReference type="EMBL" id="QAA81096.1"/>
    </source>
</evidence>
<gene>
    <name evidence="7" type="ORF">EI546_04850</name>
</gene>
<dbReference type="PANTHER" id="PTHR14226">
    <property type="entry name" value="NEUROPATHY TARGET ESTERASE/SWISS CHEESE D.MELANOGASTER"/>
    <property type="match status" value="1"/>
</dbReference>
<evidence type="ECO:0000256" key="3">
    <source>
        <dbReference type="ARBA" id="ARBA00023098"/>
    </source>
</evidence>
<organism evidence="7 8">
    <name type="scientific">Aequorivita ciconiae</name>
    <dbReference type="NCBI Taxonomy" id="2494375"/>
    <lineage>
        <taxon>Bacteria</taxon>
        <taxon>Pseudomonadati</taxon>
        <taxon>Bacteroidota</taxon>
        <taxon>Flavobacteriia</taxon>
        <taxon>Flavobacteriales</taxon>
        <taxon>Flavobacteriaceae</taxon>
        <taxon>Aequorivita</taxon>
    </lineage>
</organism>
<dbReference type="SUPFAM" id="SSF52151">
    <property type="entry name" value="FabD/lysophospholipase-like"/>
    <property type="match status" value="1"/>
</dbReference>
<keyword evidence="8" id="KW-1185">Reference proteome</keyword>
<dbReference type="PROSITE" id="PS51635">
    <property type="entry name" value="PNPLA"/>
    <property type="match status" value="1"/>
</dbReference>
<feature type="chain" id="PRO_5019562139" evidence="5">
    <location>
        <begin position="22"/>
        <end position="783"/>
    </location>
</feature>
<dbReference type="PANTHER" id="PTHR14226:SF29">
    <property type="entry name" value="NEUROPATHY TARGET ESTERASE SWS"/>
    <property type="match status" value="1"/>
</dbReference>
<dbReference type="Gene3D" id="3.40.1090.10">
    <property type="entry name" value="Cytosolic phospholipase A2 catalytic domain"/>
    <property type="match status" value="2"/>
</dbReference>
<dbReference type="GO" id="GO:0016042">
    <property type="term" value="P:lipid catabolic process"/>
    <property type="evidence" value="ECO:0007669"/>
    <property type="project" value="UniProtKB-UniRule"/>
</dbReference>
<dbReference type="CDD" id="cd07205">
    <property type="entry name" value="Pat_PNPLA6_PNPLA7_NTE1_like"/>
    <property type="match status" value="1"/>
</dbReference>
<dbReference type="Gene3D" id="2.40.160.50">
    <property type="entry name" value="membrane protein fhac: a member of the omp85/tpsb transporter family"/>
    <property type="match status" value="1"/>
</dbReference>
<evidence type="ECO:0000259" key="6">
    <source>
        <dbReference type="PROSITE" id="PS51635"/>
    </source>
</evidence>
<keyword evidence="1 4" id="KW-0378">Hydrolase</keyword>
<sequence>MGRLFTILTLFFLAFSFVANAQDTSKKPSTKFKNKKPKVALVLSGGGAKGLAHIPTLQMLDSLGIVPDLIVGNSMGSIVGGLYAMGYSGDSIVDLIKQARWDKLMGGGVSLQNVSAEEKAEFDRYMVELDWVNGNLKLGNFLLNDQNLREFITLLTFPVYDVNDFDDLPIPFRAMATDIVRGEEVILDSGSLALAMRASMSIPGVFQAVSYDGTLLVDGGLLNNFPVDVAKKMGADIIIGSDVGLQPFTMEKLQNLSSLMLQTTMLNSNIKRPENRDMCDILIDHSEYLTYSTGDFKSALAIYEEGKSAVQDNKDTLIELSKFLNQYKQREVELPGTIDKFVIDSIVFTGISRPNLALVHARTEIEIDTPYNIADVIDGVNRAMGTTLFRQVAYNLVMNDSTVVLHLDGVERSPYQVKGALHYDGYHGVGVIANYTARNVIGDASRLLITADIAEQPKFRFQYQKNFGAQRDWWWRTEVYGQQLKQKVFLDGEYADNVRNRYYSFDNQFNRNLKSLRSYIGLGVKYHHTNIKPSINPDLYENLFRFNKYDNYDIELYTQYNYNNMEKVLFATKGTILTGYLGKSLYGNLQLEFSDEKIPDFDGPSKGYTKLGLDYEKRFRLTPQITTILGTSAHFTFEDHKSDNDLPLSDVVLNSMYYLGGNILIPRNDFFVFPGLKEEEIVLNQFVKFNLGMQLRAMSNIYITPHFDMASVGFGNFEGYIKNALLSPGKWTDLSEPSVVVSAGTTFSYNSILGPINFDASWVNNINKVRFFIGIGFHLNRSN</sequence>
<evidence type="ECO:0000256" key="1">
    <source>
        <dbReference type="ARBA" id="ARBA00022801"/>
    </source>
</evidence>
<keyword evidence="5" id="KW-0732">Signal</keyword>
<feature type="short sequence motif" description="GXGXXG" evidence="4">
    <location>
        <begin position="45"/>
        <end position="50"/>
    </location>
</feature>
<feature type="active site" description="Nucleophile" evidence="4">
    <location>
        <position position="74"/>
    </location>
</feature>
<name>A0A410G1E5_9FLAO</name>
<reference evidence="7 8" key="1">
    <citation type="submission" date="2019-01" db="EMBL/GenBank/DDBJ databases">
        <title>Complete genome sequencing of Aequorivita sp. H23M31.</title>
        <authorList>
            <person name="Bae J.-W."/>
        </authorList>
    </citation>
    <scope>NUCLEOTIDE SEQUENCE [LARGE SCALE GENOMIC DNA]</scope>
    <source>
        <strain evidence="7 8">H23M31</strain>
    </source>
</reference>
<dbReference type="AlphaFoldDB" id="A0A410G1E5"/>
<feature type="domain" description="PNPLA" evidence="6">
    <location>
        <begin position="41"/>
        <end position="231"/>
    </location>
</feature>